<dbReference type="SUPFAM" id="SSF56935">
    <property type="entry name" value="Porins"/>
    <property type="match status" value="1"/>
</dbReference>
<protein>
    <submittedName>
        <fullName evidence="12">TonB-dependent receptor</fullName>
    </submittedName>
</protein>
<comment type="subcellular location">
    <subcellularLocation>
        <location evidence="1 8">Cell outer membrane</location>
        <topology evidence="1 8">Multi-pass membrane protein</topology>
    </subcellularLocation>
</comment>
<evidence type="ECO:0000256" key="6">
    <source>
        <dbReference type="ARBA" id="ARBA00023136"/>
    </source>
</evidence>
<dbReference type="STRING" id="1799789.AX660_10620"/>
<dbReference type="Gene3D" id="3.55.50.30">
    <property type="match status" value="1"/>
</dbReference>
<keyword evidence="12" id="KW-0675">Receptor</keyword>
<keyword evidence="3 8" id="KW-1134">Transmembrane beta strand</keyword>
<name>A0A136A5B7_9ALTE</name>
<evidence type="ECO:0000313" key="13">
    <source>
        <dbReference type="Proteomes" id="UP000070299"/>
    </source>
</evidence>
<evidence type="ECO:0000256" key="5">
    <source>
        <dbReference type="ARBA" id="ARBA00023077"/>
    </source>
</evidence>
<dbReference type="AlphaFoldDB" id="A0A136A5B7"/>
<keyword evidence="2 8" id="KW-0813">Transport</keyword>
<keyword evidence="6 8" id="KW-0472">Membrane</keyword>
<evidence type="ECO:0000256" key="3">
    <source>
        <dbReference type="ARBA" id="ARBA00022452"/>
    </source>
</evidence>
<dbReference type="GO" id="GO:0009279">
    <property type="term" value="C:cell outer membrane"/>
    <property type="evidence" value="ECO:0007669"/>
    <property type="project" value="UniProtKB-SubCell"/>
</dbReference>
<evidence type="ECO:0000256" key="2">
    <source>
        <dbReference type="ARBA" id="ARBA00022448"/>
    </source>
</evidence>
<evidence type="ECO:0000256" key="7">
    <source>
        <dbReference type="ARBA" id="ARBA00023237"/>
    </source>
</evidence>
<dbReference type="Gene3D" id="2.40.170.20">
    <property type="entry name" value="TonB-dependent receptor, beta-barrel domain"/>
    <property type="match status" value="1"/>
</dbReference>
<comment type="similarity">
    <text evidence="8 9">Belongs to the TonB-dependent receptor family.</text>
</comment>
<dbReference type="Proteomes" id="UP000070299">
    <property type="component" value="Unassembled WGS sequence"/>
</dbReference>
<evidence type="ECO:0000313" key="12">
    <source>
        <dbReference type="EMBL" id="KXI30411.1"/>
    </source>
</evidence>
<dbReference type="Pfam" id="PF07715">
    <property type="entry name" value="Plug"/>
    <property type="match status" value="1"/>
</dbReference>
<evidence type="ECO:0000259" key="10">
    <source>
        <dbReference type="Pfam" id="PF00593"/>
    </source>
</evidence>
<evidence type="ECO:0000256" key="8">
    <source>
        <dbReference type="PROSITE-ProRule" id="PRU01360"/>
    </source>
</evidence>
<dbReference type="InterPro" id="IPR036942">
    <property type="entry name" value="Beta-barrel_TonB_sf"/>
</dbReference>
<organism evidence="12 13">
    <name type="scientific">Paraglaciecola hydrolytica</name>
    <dbReference type="NCBI Taxonomy" id="1799789"/>
    <lineage>
        <taxon>Bacteria</taxon>
        <taxon>Pseudomonadati</taxon>
        <taxon>Pseudomonadota</taxon>
        <taxon>Gammaproteobacteria</taxon>
        <taxon>Alteromonadales</taxon>
        <taxon>Alteromonadaceae</taxon>
        <taxon>Paraglaciecola</taxon>
    </lineage>
</organism>
<dbReference type="PROSITE" id="PS52016">
    <property type="entry name" value="TONB_DEPENDENT_REC_3"/>
    <property type="match status" value="1"/>
</dbReference>
<keyword evidence="7 8" id="KW-0998">Cell outer membrane</keyword>
<gene>
    <name evidence="12" type="ORF">AX660_10620</name>
</gene>
<dbReference type="EMBL" id="LSNE01000003">
    <property type="protein sequence ID" value="KXI30411.1"/>
    <property type="molecule type" value="Genomic_DNA"/>
</dbReference>
<proteinExistence type="inferred from homology"/>
<reference evidence="13" key="1">
    <citation type="submission" date="2016-02" db="EMBL/GenBank/DDBJ databases">
        <authorList>
            <person name="Schultz-Johansen M."/>
            <person name="Glaring M.A."/>
            <person name="Bech P.K."/>
            <person name="Stougaard P."/>
        </authorList>
    </citation>
    <scope>NUCLEOTIDE SEQUENCE [LARGE SCALE GENOMIC DNA]</scope>
    <source>
        <strain evidence="13">S66</strain>
    </source>
</reference>
<feature type="domain" description="TonB-dependent receptor-like beta-barrel" evidence="10">
    <location>
        <begin position="474"/>
        <end position="916"/>
    </location>
</feature>
<evidence type="ECO:0000256" key="1">
    <source>
        <dbReference type="ARBA" id="ARBA00004571"/>
    </source>
</evidence>
<comment type="caution">
    <text evidence="12">The sequence shown here is derived from an EMBL/GenBank/DDBJ whole genome shotgun (WGS) entry which is preliminary data.</text>
</comment>
<evidence type="ECO:0000256" key="9">
    <source>
        <dbReference type="RuleBase" id="RU003357"/>
    </source>
</evidence>
<dbReference type="OrthoDB" id="9805434at2"/>
<feature type="domain" description="TonB-dependent receptor plug" evidence="11">
    <location>
        <begin position="133"/>
        <end position="255"/>
    </location>
</feature>
<evidence type="ECO:0000259" key="11">
    <source>
        <dbReference type="Pfam" id="PF07715"/>
    </source>
</evidence>
<dbReference type="Pfam" id="PF00593">
    <property type="entry name" value="TonB_dep_Rec_b-barrel"/>
    <property type="match status" value="1"/>
</dbReference>
<accession>A0A136A5B7</accession>
<dbReference type="InterPro" id="IPR000531">
    <property type="entry name" value="Beta-barrel_TonB"/>
</dbReference>
<dbReference type="PANTHER" id="PTHR47234:SF3">
    <property type="entry name" value="SECRETIN_TONB SHORT N-TERMINAL DOMAIN-CONTAINING PROTEIN"/>
    <property type="match status" value="1"/>
</dbReference>
<dbReference type="PANTHER" id="PTHR47234">
    <property type="match status" value="1"/>
</dbReference>
<keyword evidence="5 9" id="KW-0798">TonB box</keyword>
<dbReference type="Gene3D" id="2.170.130.10">
    <property type="entry name" value="TonB-dependent receptor, plug domain"/>
    <property type="match status" value="1"/>
</dbReference>
<dbReference type="InterPro" id="IPR037066">
    <property type="entry name" value="Plug_dom_sf"/>
</dbReference>
<sequence length="955" mass="104352">MRFVCLIILLFSSYLSAETLYPFNIEQQAADKALTLFAQQTNTTLLFPIELAELETANSLHGSYSLELGIIKLLEGTGLYPVSEANGNISIKAIKFITSTQPNIDLQANKPSKVTSSIEKIAVVGSRSTPRSVIDSPVPLDIVSVDEFTRQGASDFNSMLATLIPSFNVNDQPINDASMLVRPSNLRGLAADHTLVLINGKRRHRSSAITFLGGGLSDGAQGVDLSTISASSIKQIEILRDGAAAQYGSDAIAGVINFVLNDDDEGGNLETRIGSYGQGDGELLQLQSHMGFSLQKQGFAHLSAEYKQQAGTSNSVQRDDALTLIEAGNTAISEPAQIWGIPTIHYDVKLAANLAYQLNEVDEFYTFANVAKRKIEGGFYFRHPHTRKGVFEGQTDDNGVSHLLVADLDGLGQGISCPQVTLLDDNVLDDADYALIADNSTPVGQNCFAFNEVFPGGFTPQFGGVMSDAALVSGLKGHTQTNWSYDISLGLGYSEIDYSISQTVNPSLANLSPTRFSPGLAAQYERNINIDLFKPFVLGADSKLNVAAGMEWRRETYRQKAGDLASYAVGEFAFDPNTGLSQGFSVGSNGFNGYSPKSAGSWQRSNWAFYTDVEMHLSEAFLFGLAVRYENFSDFGDNLSGKISALQALNDIFTLRASLSTGFKAPTVGQSNVVNVTTAYAPQGLEDQATLPPTHPIPVHLGAQPLQAEQSVNMSFGVVSEPSDKLYLTLDYFNIRLKDRISTTSPLYLSFDDIKTLVDAGVSEASNYGSAKFFTNDFDSSTQGLDFVMHYDTHIFDIRTRIIFSYNWTDTQVDNVNLYPQTDTDGTVVMESNLSPQRIQMIEDNLPQHRANFSFEQTFERFSSYFRLNYYSSFYEDHLNAAAGYDIYAGAEITLDVDLSYHLSRGFRVSLGAKNLLDNRADINPYANVAGSLYPTTSPIGLSGGFYYLRGIYDF</sequence>
<keyword evidence="13" id="KW-1185">Reference proteome</keyword>
<dbReference type="RefSeq" id="WP_068374810.1">
    <property type="nucleotide sequence ID" value="NZ_LSNE01000003.1"/>
</dbReference>
<keyword evidence="4 8" id="KW-0812">Transmembrane</keyword>
<dbReference type="InterPro" id="IPR039426">
    <property type="entry name" value="TonB-dep_rcpt-like"/>
</dbReference>
<dbReference type="InterPro" id="IPR012910">
    <property type="entry name" value="Plug_dom"/>
</dbReference>
<evidence type="ECO:0000256" key="4">
    <source>
        <dbReference type="ARBA" id="ARBA00022692"/>
    </source>
</evidence>